<dbReference type="InterPro" id="IPR005652">
    <property type="entry name" value="Photo_RC_H"/>
</dbReference>
<protein>
    <submittedName>
        <fullName evidence="4">Photosynthetic reaction centre, H-chain</fullName>
    </submittedName>
</protein>
<dbReference type="Gene3D" id="3.90.50.10">
    <property type="entry name" value="Photosynthetic Reaction Center, subunit H, domain 2"/>
    <property type="match status" value="1"/>
</dbReference>
<dbReference type="KEGG" id="rpc:RPC_1319"/>
<dbReference type="Gene3D" id="4.10.540.10">
    <property type="entry name" value="Photosynthetic reaction centre, H subunit, N-terminal domain"/>
    <property type="match status" value="1"/>
</dbReference>
<keyword evidence="1" id="KW-0812">Transmembrane</keyword>
<evidence type="ECO:0000256" key="1">
    <source>
        <dbReference type="SAM" id="Phobius"/>
    </source>
</evidence>
<dbReference type="InterPro" id="IPR011033">
    <property type="entry name" value="PRC_barrel-like_sf"/>
</dbReference>
<sequence length="255" mass="27733">MQAGAYLDVAQVTLYVFWIFFAALIFYLRREDKREGYPLVSDSGGRRPGYGIPYPPEDKKYLLRGGKVATVPNHKNDRPNPALASTAPWPGAPFVPTGNPFADGVGPGSYADREDVPELTLEDVPVIVPLRVAKGITLDPRDPDPRGMKVVGADGQVGGTVVEAWVDRAEALIRYLEVEVKGAKGTKRILLPLPFALVDRPKGYVSVDAILGSQFADAPTLAKADQVTKREEDRIVGYFGAGTLYATPERQEPIV</sequence>
<name>Q219Q5_RHOPB</name>
<keyword evidence="1" id="KW-0472">Membrane</keyword>
<dbReference type="NCBIfam" id="TIGR01150">
    <property type="entry name" value="puhA"/>
    <property type="match status" value="1"/>
</dbReference>
<dbReference type="Pfam" id="PF05239">
    <property type="entry name" value="PRC"/>
    <property type="match status" value="1"/>
</dbReference>
<organism evidence="4">
    <name type="scientific">Rhodopseudomonas palustris (strain BisB18)</name>
    <dbReference type="NCBI Taxonomy" id="316056"/>
    <lineage>
        <taxon>Bacteria</taxon>
        <taxon>Pseudomonadati</taxon>
        <taxon>Pseudomonadota</taxon>
        <taxon>Alphaproteobacteria</taxon>
        <taxon>Hyphomicrobiales</taxon>
        <taxon>Nitrobacteraceae</taxon>
        <taxon>Rhodopseudomonas</taxon>
    </lineage>
</organism>
<dbReference type="EMBL" id="CP000301">
    <property type="protein sequence ID" value="ABD86881.1"/>
    <property type="molecule type" value="Genomic_DNA"/>
</dbReference>
<dbReference type="GO" id="GO:0019684">
    <property type="term" value="P:photosynthesis, light reaction"/>
    <property type="evidence" value="ECO:0007669"/>
    <property type="project" value="InterPro"/>
</dbReference>
<dbReference type="AlphaFoldDB" id="Q219Q5"/>
<dbReference type="Pfam" id="PF03967">
    <property type="entry name" value="PRCH"/>
    <property type="match status" value="1"/>
</dbReference>
<dbReference type="InterPro" id="IPR027275">
    <property type="entry name" value="PRC-brl_dom"/>
</dbReference>
<dbReference type="InterPro" id="IPR037097">
    <property type="entry name" value="Photo_RC_H_N_sf"/>
</dbReference>
<reference evidence="4" key="1">
    <citation type="submission" date="2006-03" db="EMBL/GenBank/DDBJ databases">
        <title>Complete sequence of Rhodopseudomonas palustris BisB18.</title>
        <authorList>
            <consortium name="US DOE Joint Genome Institute"/>
            <person name="Copeland A."/>
            <person name="Lucas S."/>
            <person name="Lapidus A."/>
            <person name="Barry K."/>
            <person name="Detter J.C."/>
            <person name="Glavina del Rio T."/>
            <person name="Hammon N."/>
            <person name="Israni S."/>
            <person name="Dalin E."/>
            <person name="Tice H."/>
            <person name="Pitluck S."/>
            <person name="Chain P."/>
            <person name="Malfatti S."/>
            <person name="Shin M."/>
            <person name="Vergez L."/>
            <person name="Schmutz J."/>
            <person name="Larimer F."/>
            <person name="Land M."/>
            <person name="Hauser L."/>
            <person name="Pelletier D.A."/>
            <person name="Kyrpides N."/>
            <person name="Anderson I."/>
            <person name="Oda Y."/>
            <person name="Harwood C.S."/>
            <person name="Richardson P."/>
        </authorList>
    </citation>
    <scope>NUCLEOTIDE SEQUENCE [LARGE SCALE GENOMIC DNA]</scope>
    <source>
        <strain evidence="4">BisB18</strain>
    </source>
</reference>
<evidence type="ECO:0000259" key="3">
    <source>
        <dbReference type="Pfam" id="PF05239"/>
    </source>
</evidence>
<proteinExistence type="predicted"/>
<evidence type="ECO:0000313" key="4">
    <source>
        <dbReference type="EMBL" id="ABD86881.1"/>
    </source>
</evidence>
<dbReference type="GO" id="GO:0030077">
    <property type="term" value="C:plasma membrane light-harvesting complex"/>
    <property type="evidence" value="ECO:0007669"/>
    <property type="project" value="InterPro"/>
</dbReference>
<dbReference type="InterPro" id="IPR015810">
    <property type="entry name" value="Photo_RC_H_N"/>
</dbReference>
<dbReference type="SUPFAM" id="SSF50346">
    <property type="entry name" value="PRC-barrel domain"/>
    <property type="match status" value="1"/>
</dbReference>
<evidence type="ECO:0000259" key="2">
    <source>
        <dbReference type="Pfam" id="PF03967"/>
    </source>
</evidence>
<dbReference type="eggNOG" id="COG3861">
    <property type="taxonomic scope" value="Bacteria"/>
</dbReference>
<dbReference type="SUPFAM" id="SSF81490">
    <property type="entry name" value="Photosystem II reaction centre subunit H, transmembrane region"/>
    <property type="match status" value="1"/>
</dbReference>
<feature type="domain" description="Photosynthetic reaction centre H subunit N-terminal" evidence="2">
    <location>
        <begin position="5"/>
        <end position="132"/>
    </location>
</feature>
<dbReference type="RefSeq" id="WP_011471786.1">
    <property type="nucleotide sequence ID" value="NC_007925.1"/>
</dbReference>
<dbReference type="STRING" id="316056.RPC_1319"/>
<dbReference type="HOGENOM" id="CLU_1064810_0_0_5"/>
<keyword evidence="1" id="KW-1133">Transmembrane helix</keyword>
<gene>
    <name evidence="4" type="ordered locus">RPC_1319</name>
</gene>
<feature type="transmembrane region" description="Helical" evidence="1">
    <location>
        <begin position="12"/>
        <end position="28"/>
    </location>
</feature>
<accession>Q219Q5</accession>
<dbReference type="InterPro" id="IPR014747">
    <property type="entry name" value="Bac_photo_RC_H_C"/>
</dbReference>
<feature type="domain" description="PRC-barrel" evidence="3">
    <location>
        <begin position="142"/>
        <end position="210"/>
    </location>
</feature>
<dbReference type="OrthoDB" id="8557487at2"/>